<organism evidence="1 2">
    <name type="scientific">Veronia nyctiphanis</name>
    <dbReference type="NCBI Taxonomy" id="1278244"/>
    <lineage>
        <taxon>Bacteria</taxon>
        <taxon>Pseudomonadati</taxon>
        <taxon>Pseudomonadota</taxon>
        <taxon>Gammaproteobacteria</taxon>
        <taxon>Vibrionales</taxon>
        <taxon>Vibrionaceae</taxon>
        <taxon>Veronia</taxon>
    </lineage>
</organism>
<dbReference type="PANTHER" id="PTHR35145:SF1">
    <property type="entry name" value="CYTOPLASMIC PROTEIN"/>
    <property type="match status" value="1"/>
</dbReference>
<proteinExistence type="predicted"/>
<dbReference type="Gene3D" id="3.90.1150.30">
    <property type="match status" value="1"/>
</dbReference>
<reference evidence="1 2" key="1">
    <citation type="submission" date="2017-10" db="EMBL/GenBank/DDBJ databases">
        <title>Nyctiphanis sp. nov., isolated from the stomach of the euphausiid Nyctiphanes simplex (Hansen, 1911) in the Gulf of California.</title>
        <authorList>
            <person name="Gomez-Gil B."/>
            <person name="Aguilar-Mendez M."/>
            <person name="Lopez-Cortes A."/>
            <person name="Gomez-Gutierrez J."/>
            <person name="Roque A."/>
            <person name="Lang E."/>
            <person name="Gonzalez-Castillo A."/>
        </authorList>
    </citation>
    <scope>NUCLEOTIDE SEQUENCE [LARGE SCALE GENOMIC DNA]</scope>
    <source>
        <strain evidence="1 2">CAIM 600</strain>
    </source>
</reference>
<dbReference type="OrthoDB" id="3194910at2"/>
<comment type="caution">
    <text evidence="1">The sequence shown here is derived from an EMBL/GenBank/DDBJ whole genome shotgun (WGS) entry which is preliminary data.</text>
</comment>
<dbReference type="EMBL" id="PEIB01000011">
    <property type="protein sequence ID" value="RXJ73199.1"/>
    <property type="molecule type" value="Genomic_DNA"/>
</dbReference>
<name>A0A4Q0YVK2_9GAMM</name>
<gene>
    <name evidence="1" type="ORF">CS022_10625</name>
</gene>
<dbReference type="Pfam" id="PF04237">
    <property type="entry name" value="YjbR"/>
    <property type="match status" value="1"/>
</dbReference>
<dbReference type="Proteomes" id="UP000290287">
    <property type="component" value="Unassembled WGS sequence"/>
</dbReference>
<dbReference type="PANTHER" id="PTHR35145">
    <property type="entry name" value="CYTOPLASMIC PROTEIN-RELATED"/>
    <property type="match status" value="1"/>
</dbReference>
<dbReference type="SUPFAM" id="SSF142906">
    <property type="entry name" value="YjbR-like"/>
    <property type="match status" value="1"/>
</dbReference>
<evidence type="ECO:0000313" key="1">
    <source>
        <dbReference type="EMBL" id="RXJ73199.1"/>
    </source>
</evidence>
<dbReference type="InterPro" id="IPR038056">
    <property type="entry name" value="YjbR-like_sf"/>
</dbReference>
<dbReference type="InterPro" id="IPR007351">
    <property type="entry name" value="YjbR"/>
</dbReference>
<evidence type="ECO:0000313" key="2">
    <source>
        <dbReference type="Proteomes" id="UP000290287"/>
    </source>
</evidence>
<protein>
    <recommendedName>
        <fullName evidence="3">MmcQ-like protein</fullName>
    </recommendedName>
</protein>
<evidence type="ECO:0008006" key="3">
    <source>
        <dbReference type="Google" id="ProtNLM"/>
    </source>
</evidence>
<accession>A0A4Q0YVK2</accession>
<dbReference type="RefSeq" id="WP_129122246.1">
    <property type="nucleotide sequence ID" value="NZ_PEIB01000011.1"/>
</dbReference>
<dbReference type="AlphaFoldDB" id="A0A4Q0YVK2"/>
<dbReference type="InterPro" id="IPR058532">
    <property type="entry name" value="YjbR/MT2646/Rv2570-like"/>
</dbReference>
<sequence>MTNTEVERLLNATKGTRLDYPFGPEPMVFKVLNKMFAILGTREGEDYLSVKGKPEDLEVLTSQFVGISPGYHLNKRHWVTIKLRSNVQDALVEDLINYSYDLVVKNMTKAKRGELQAASDK</sequence>
<keyword evidence="2" id="KW-1185">Reference proteome</keyword>